<dbReference type="AlphaFoldDB" id="A0A1M5RZW1"/>
<dbReference type="OrthoDB" id="9804819at2"/>
<reference evidence="11" key="1">
    <citation type="submission" date="2016-11" db="EMBL/GenBank/DDBJ databases">
        <authorList>
            <person name="Varghese N."/>
            <person name="Submissions S."/>
        </authorList>
    </citation>
    <scope>NUCLEOTIDE SEQUENCE [LARGE SCALE GENOMIC DNA]</scope>
    <source>
        <strain evidence="11">DSM 15807</strain>
    </source>
</reference>
<evidence type="ECO:0000256" key="7">
    <source>
        <dbReference type="ARBA" id="ARBA00022967"/>
    </source>
</evidence>
<dbReference type="PANTHER" id="PTHR42711">
    <property type="entry name" value="ABC TRANSPORTER ATP-BINDING PROTEIN"/>
    <property type="match status" value="1"/>
</dbReference>
<dbReference type="PANTHER" id="PTHR42711:SF5">
    <property type="entry name" value="ABC TRANSPORTER ATP-BINDING PROTEIN NATA"/>
    <property type="match status" value="1"/>
</dbReference>
<dbReference type="PROSITE" id="PS50893">
    <property type="entry name" value="ABC_TRANSPORTER_2"/>
    <property type="match status" value="1"/>
</dbReference>
<dbReference type="InterPro" id="IPR027417">
    <property type="entry name" value="P-loop_NTPase"/>
</dbReference>
<evidence type="ECO:0000313" key="11">
    <source>
        <dbReference type="Proteomes" id="UP000242592"/>
    </source>
</evidence>
<keyword evidence="8" id="KW-0472">Membrane</keyword>
<evidence type="ECO:0000256" key="5">
    <source>
        <dbReference type="ARBA" id="ARBA00022741"/>
    </source>
</evidence>
<keyword evidence="6 10" id="KW-0067">ATP-binding</keyword>
<evidence type="ECO:0000256" key="8">
    <source>
        <dbReference type="ARBA" id="ARBA00023136"/>
    </source>
</evidence>
<dbReference type="GO" id="GO:0005524">
    <property type="term" value="F:ATP binding"/>
    <property type="evidence" value="ECO:0007669"/>
    <property type="project" value="UniProtKB-KW"/>
</dbReference>
<evidence type="ECO:0000256" key="1">
    <source>
        <dbReference type="ARBA" id="ARBA00004236"/>
    </source>
</evidence>
<keyword evidence="4" id="KW-1003">Cell membrane</keyword>
<evidence type="ECO:0000256" key="2">
    <source>
        <dbReference type="ARBA" id="ARBA00005417"/>
    </source>
</evidence>
<dbReference type="EMBL" id="FQXN01000002">
    <property type="protein sequence ID" value="SHH31756.1"/>
    <property type="molecule type" value="Genomic_DNA"/>
</dbReference>
<dbReference type="GO" id="GO:0016887">
    <property type="term" value="F:ATP hydrolysis activity"/>
    <property type="evidence" value="ECO:0007669"/>
    <property type="project" value="InterPro"/>
</dbReference>
<evidence type="ECO:0000313" key="10">
    <source>
        <dbReference type="EMBL" id="SHH31756.1"/>
    </source>
</evidence>
<dbReference type="SUPFAM" id="SSF52540">
    <property type="entry name" value="P-loop containing nucleoside triphosphate hydrolases"/>
    <property type="match status" value="1"/>
</dbReference>
<evidence type="ECO:0000256" key="3">
    <source>
        <dbReference type="ARBA" id="ARBA00022448"/>
    </source>
</evidence>
<dbReference type="FunFam" id="3.40.50.300:FF:000589">
    <property type="entry name" value="ABC transporter, ATP-binding subunit"/>
    <property type="match status" value="1"/>
</dbReference>
<dbReference type="InterPro" id="IPR003593">
    <property type="entry name" value="AAA+_ATPase"/>
</dbReference>
<proteinExistence type="inferred from homology"/>
<keyword evidence="11" id="KW-1185">Reference proteome</keyword>
<keyword evidence="7" id="KW-1278">Translocase</keyword>
<evidence type="ECO:0000256" key="6">
    <source>
        <dbReference type="ARBA" id="ARBA00022840"/>
    </source>
</evidence>
<comment type="subcellular location">
    <subcellularLocation>
        <location evidence="1">Cell membrane</location>
    </subcellularLocation>
</comment>
<protein>
    <submittedName>
        <fullName evidence="10">ABC-2 type transport system ATP-binding protein</fullName>
    </submittedName>
</protein>
<dbReference type="GO" id="GO:0005886">
    <property type="term" value="C:plasma membrane"/>
    <property type="evidence" value="ECO:0007669"/>
    <property type="project" value="UniProtKB-SubCell"/>
</dbReference>
<name>A0A1M5RZW1_9BACT</name>
<dbReference type="InterPro" id="IPR003439">
    <property type="entry name" value="ABC_transporter-like_ATP-bd"/>
</dbReference>
<feature type="domain" description="ABC transporter" evidence="9">
    <location>
        <begin position="2"/>
        <end position="227"/>
    </location>
</feature>
<gene>
    <name evidence="10" type="ORF">SAMN02745199_0721</name>
</gene>
<dbReference type="SMART" id="SM00382">
    <property type="entry name" value="AAA"/>
    <property type="match status" value="1"/>
</dbReference>
<comment type="similarity">
    <text evidence="2">Belongs to the ABC transporter superfamily.</text>
</comment>
<sequence>MLKVKNLKKLYGQFEALKGISFEIERGSIFSLLGPNGAGKTTTVEILEGLRKKTEGEIYYFGKKTEFVSREIKEKIGVCLQKTELFKELTVIETLKLFRGFYKRGFEPEAILNLVGLKEKAKSRVKNLSGGQYQRLVLGLSFINDPELIFLDEPTTGLDPQSRRHVWEIIRNFKNQGKTIFLTTHYMEEAEKLADIVCIIDNGEIIESGSPQNLIEKSNLNVIVEVPKNEKTRHLGKIFNNKVIIETKDVRKTIQEILKVGIENFIVRHPTLEDVFLRLTGKGLRD</sequence>
<dbReference type="STRING" id="1123380.SAMN02745199_0721"/>
<dbReference type="Proteomes" id="UP000242592">
    <property type="component" value="Unassembled WGS sequence"/>
</dbReference>
<dbReference type="InterPro" id="IPR050763">
    <property type="entry name" value="ABC_transporter_ATP-binding"/>
</dbReference>
<keyword evidence="3" id="KW-0813">Transport</keyword>
<dbReference type="Gene3D" id="3.40.50.300">
    <property type="entry name" value="P-loop containing nucleotide triphosphate hydrolases"/>
    <property type="match status" value="1"/>
</dbReference>
<dbReference type="RefSeq" id="WP_084728028.1">
    <property type="nucleotide sequence ID" value="NZ_FQXN01000002.1"/>
</dbReference>
<evidence type="ECO:0000259" key="9">
    <source>
        <dbReference type="PROSITE" id="PS50893"/>
    </source>
</evidence>
<accession>A0A1M5RZW1</accession>
<dbReference type="Pfam" id="PF00005">
    <property type="entry name" value="ABC_tran"/>
    <property type="match status" value="1"/>
</dbReference>
<keyword evidence="5" id="KW-0547">Nucleotide-binding</keyword>
<evidence type="ECO:0000256" key="4">
    <source>
        <dbReference type="ARBA" id="ARBA00022475"/>
    </source>
</evidence>
<organism evidence="10 11">
    <name type="scientific">Thermosipho atlanticus DSM 15807</name>
    <dbReference type="NCBI Taxonomy" id="1123380"/>
    <lineage>
        <taxon>Bacteria</taxon>
        <taxon>Thermotogati</taxon>
        <taxon>Thermotogota</taxon>
        <taxon>Thermotogae</taxon>
        <taxon>Thermotogales</taxon>
        <taxon>Fervidobacteriaceae</taxon>
        <taxon>Thermosipho</taxon>
    </lineage>
</organism>